<dbReference type="AlphaFoldDB" id="A0A3Q8U4F6"/>
<sequence>MGAGLPAKQATRRVAQASPVFAAVRRLDKPAPTEITSGMTVSYGSEVDTRHGLPSTQSCLSPRTAKGKNKTQ</sequence>
<name>A0A3Q8U4F6_9PSED</name>
<organism evidence="2 3">
    <name type="scientific">Pseudomonas entomophila</name>
    <dbReference type="NCBI Taxonomy" id="312306"/>
    <lineage>
        <taxon>Bacteria</taxon>
        <taxon>Pseudomonadati</taxon>
        <taxon>Pseudomonadota</taxon>
        <taxon>Gammaproteobacteria</taxon>
        <taxon>Pseudomonadales</taxon>
        <taxon>Pseudomonadaceae</taxon>
        <taxon>Pseudomonas</taxon>
    </lineage>
</organism>
<feature type="region of interest" description="Disordered" evidence="1">
    <location>
        <begin position="46"/>
        <end position="72"/>
    </location>
</feature>
<dbReference type="EMBL" id="CP034338">
    <property type="protein sequence ID" value="AZL71438.1"/>
    <property type="molecule type" value="Genomic_DNA"/>
</dbReference>
<gene>
    <name evidence="2" type="ORF">EJA05_11045</name>
</gene>
<evidence type="ECO:0000313" key="3">
    <source>
        <dbReference type="Proteomes" id="UP000268230"/>
    </source>
</evidence>
<evidence type="ECO:0000313" key="2">
    <source>
        <dbReference type="EMBL" id="AZL71438.1"/>
    </source>
</evidence>
<dbReference type="KEGG" id="pory:EJA05_11045"/>
<protein>
    <submittedName>
        <fullName evidence="2">Uncharacterized protein</fullName>
    </submittedName>
</protein>
<evidence type="ECO:0000256" key="1">
    <source>
        <dbReference type="SAM" id="MobiDB-lite"/>
    </source>
</evidence>
<accession>A0A3Q8U4F6</accession>
<reference evidence="2 3" key="1">
    <citation type="submission" date="2018-12" db="EMBL/GenBank/DDBJ databases">
        <authorList>
            <person name="Li S."/>
            <person name="Yang R."/>
            <person name="Chen G."/>
            <person name="Zou L."/>
            <person name="Zhang C."/>
            <person name="Chen Y."/>
            <person name="Liu Z."/>
            <person name="Li Y."/>
            <person name="Yan Y."/>
            <person name="Huang M."/>
            <person name="Chen T."/>
        </authorList>
    </citation>
    <scope>NUCLEOTIDE SEQUENCE [LARGE SCALE GENOMIC DNA]</scope>
    <source>
        <strain evidence="2 3">1257</strain>
    </source>
</reference>
<proteinExistence type="predicted"/>
<dbReference type="Proteomes" id="UP000268230">
    <property type="component" value="Chromosome"/>
</dbReference>